<keyword evidence="2" id="KW-1185">Reference proteome</keyword>
<dbReference type="GeneID" id="1449867"/>
<accession>Q9YVL5</accession>
<evidence type="ECO:0000313" key="1">
    <source>
        <dbReference type="EMBL" id="AAC97871.1"/>
    </source>
</evidence>
<sequence>MHNMDKLEINSFECIMKYLNEKDQMAFVSTCSKTLYLGYLSKYKGYIKWNNQKNVYIKRLIIRNEMTNEKIDSIYGIEEINFVNIQKNFLKDVSLPLSLNKLEFNVIVNNELNDFTSLKILVNLKELHINSIIDKLQLKNILLPKNLEIFNTDAVYIKKDIFKNLENLKILSIIYDKLNRSKNNIHELILPSCIKKLFIINAIVYNYNFLNKLSNLEILILNRSTITNLVVVKIPNTLYLIGLVNVYADLNRKYYSDQKLISKIKNVKYLYIDKQSDKYIIIKNCNTKIVNQHKFKFSSLNKLPNT</sequence>
<dbReference type="EMBL" id="AF063866">
    <property type="protein sequence ID" value="AAC97871.1"/>
    <property type="molecule type" value="Genomic_DNA"/>
</dbReference>
<proteinExistence type="predicted"/>
<dbReference type="PIR" id="T28388">
    <property type="entry name" value="T28388"/>
</dbReference>
<dbReference type="KEGG" id="vg:1449867"/>
<organism evidence="1 2">
    <name type="scientific">Melanoplus sanguinipes entomopoxvirus</name>
    <name type="common">MsEPV</name>
    <dbReference type="NCBI Taxonomy" id="83191"/>
    <lineage>
        <taxon>Viruses</taxon>
        <taxon>Varidnaviria</taxon>
        <taxon>Bamfordvirae</taxon>
        <taxon>Nucleocytoviricota</taxon>
        <taxon>Pokkesviricetes</taxon>
        <taxon>Chitovirales</taxon>
        <taxon>Poxviridae</taxon>
        <taxon>Entomopoxvirinae</taxon>
        <taxon>Deltaentomopoxvirus</taxon>
        <taxon>Deltaentomopoxvirus msanguinipes</taxon>
    </lineage>
</organism>
<dbReference type="RefSeq" id="NP_048298.1">
    <property type="nucleotide sequence ID" value="NC_001993.1"/>
</dbReference>
<name>Q9YVL5_MSEPV</name>
<organismHost>
    <name type="scientific">Melanoplus sanguinipes</name>
    <name type="common">Migratory grasshopper</name>
    <dbReference type="NCBI Taxonomy" id="65742"/>
</organismHost>
<gene>
    <name evidence="1" type="primary">MSV227</name>
</gene>
<reference evidence="1 2" key="1">
    <citation type="journal article" date="1999" name="J. Virol.">
        <title>The genome of Melanoplus sanguinipes entomopoxvirus.</title>
        <authorList>
            <person name="Afonso C.L."/>
            <person name="Tulman E.R."/>
            <person name="Lu Z."/>
            <person name="Oma E."/>
            <person name="Kutish G.F."/>
            <person name="Rock D.L."/>
        </authorList>
    </citation>
    <scope>NUCLEOTIDE SEQUENCE [LARGE SCALE GENOMIC DNA]</scope>
    <source>
        <strain evidence="1">Tucson</strain>
    </source>
</reference>
<dbReference type="Proteomes" id="UP000172353">
    <property type="component" value="Segment"/>
</dbReference>
<protein>
    <submittedName>
        <fullName evidence="1">ORF MSV227 leucine rich repeat gene family protein, similar to Amsacta moorei entomopoxvirus Q3 ORF SW:P28854</fullName>
    </submittedName>
</protein>
<evidence type="ECO:0000313" key="2">
    <source>
        <dbReference type="Proteomes" id="UP000172353"/>
    </source>
</evidence>